<proteinExistence type="predicted"/>
<organism evidence="2 3">
    <name type="scientific">Acidithiobacillus caldus (strain ATCC 51756 / DSM 8584 / KU)</name>
    <dbReference type="NCBI Taxonomy" id="637389"/>
    <lineage>
        <taxon>Bacteria</taxon>
        <taxon>Pseudomonadati</taxon>
        <taxon>Pseudomonadota</taxon>
        <taxon>Acidithiobacillia</taxon>
        <taxon>Acidithiobacillales</taxon>
        <taxon>Acidithiobacillaceae</taxon>
        <taxon>Acidithiobacillus</taxon>
    </lineage>
</organism>
<evidence type="ECO:0000313" key="2">
    <source>
        <dbReference type="EMBL" id="AIA56291.1"/>
    </source>
</evidence>
<dbReference type="Proteomes" id="UP000005522">
    <property type="component" value="Chromosome"/>
</dbReference>
<sequence>MTRITILGAGFGGLTAVRHLRRQLPDAEIHLLAPRAEFVYYPSLIWVPTGLRQGPELRVDLDAFFRRNRIHFHAGRVTAIEAQGRKVRSDQGEEIDNDVLLIATGGRSLRKLPGIEHGLAICDGIEAAEQIRDRLALLEEGDIAFGFAGNPAEPGAVRGGPIFELLFGIDTWLRRRGRRDAIRLHFFNPMREPGNRLGSAAVSGLLAEMERRGIHTHLGHKILSFDAQKVETEGGTIPANLILFMPGMTGPEFALPSGLPLSPGGFIQADGHCAVVGFPGVYVVGDAGAYEGSPDWLPKQGHAADLQAETAAHNIVRYLRGEAPDKRFKNELVCIVDGIDNAFMVYRSPEQARVIPSPLWHLAKRAFEWRYLLHYRG</sequence>
<protein>
    <submittedName>
        <fullName evidence="2">Sulfide-quinone reductase</fullName>
    </submittedName>
</protein>
<dbReference type="SUPFAM" id="SSF51905">
    <property type="entry name" value="FAD/NAD(P)-binding domain"/>
    <property type="match status" value="2"/>
</dbReference>
<dbReference type="PANTHER" id="PTHR43755:SF1">
    <property type="entry name" value="FAD-DEPENDENT PYRIDINE NUCLEOTIDE-DISULPHIDE OXIDOREDUCTASE"/>
    <property type="match status" value="1"/>
</dbReference>
<dbReference type="InterPro" id="IPR023753">
    <property type="entry name" value="FAD/NAD-binding_dom"/>
</dbReference>
<dbReference type="EMBL" id="CP005986">
    <property type="protein sequence ID" value="AIA56291.1"/>
    <property type="molecule type" value="Genomic_DNA"/>
</dbReference>
<dbReference type="InterPro" id="IPR052541">
    <property type="entry name" value="SQRD"/>
</dbReference>
<reference evidence="2 3" key="1">
    <citation type="journal article" date="2009" name="J. Bacteriol.">
        <title>Draft genome sequence of the extremely acidophilic bacterium Acidithiobacillus caldus ATCC 51756 reveals metabolic versatility in the genus Acidithiobacillus.</title>
        <authorList>
            <person name="Valdes J."/>
            <person name="Quatrini R."/>
            <person name="Hallberg K."/>
            <person name="Dopson M."/>
            <person name="Valenzuela P.D."/>
            <person name="Holmes D.S."/>
        </authorList>
    </citation>
    <scope>NUCLEOTIDE SEQUENCE [LARGE SCALE GENOMIC DNA]</scope>
    <source>
        <strain evidence="3">ATCC 51756 / DSM 8584 / KU</strain>
    </source>
</reference>
<name>A0A060A256_ACICK</name>
<dbReference type="InterPro" id="IPR036188">
    <property type="entry name" value="FAD/NAD-bd_sf"/>
</dbReference>
<dbReference type="RefSeq" id="WP_004869047.1">
    <property type="nucleotide sequence ID" value="NZ_CP005986.1"/>
</dbReference>
<dbReference type="Pfam" id="PF07992">
    <property type="entry name" value="Pyr_redox_2"/>
    <property type="match status" value="1"/>
</dbReference>
<dbReference type="Gene3D" id="3.50.50.100">
    <property type="match status" value="1"/>
</dbReference>
<dbReference type="SMR" id="A0A060A256"/>
<dbReference type="KEGG" id="acz:Acaty_c2447"/>
<dbReference type="GO" id="GO:0016491">
    <property type="term" value="F:oxidoreductase activity"/>
    <property type="evidence" value="ECO:0007669"/>
    <property type="project" value="InterPro"/>
</dbReference>
<dbReference type="HOGENOM" id="CLU_050485_0_0_6"/>
<feature type="domain" description="FAD/NAD(P)-binding" evidence="1">
    <location>
        <begin position="3"/>
        <end position="288"/>
    </location>
</feature>
<gene>
    <name evidence="2" type="ORF">Acaty_c2447</name>
</gene>
<dbReference type="GeneID" id="92932513"/>
<dbReference type="eggNOG" id="COG0446">
    <property type="taxonomic scope" value="Bacteria"/>
</dbReference>
<accession>A0A060A256</accession>
<evidence type="ECO:0000313" key="3">
    <source>
        <dbReference type="Proteomes" id="UP000005522"/>
    </source>
</evidence>
<dbReference type="AlphaFoldDB" id="A0A060A256"/>
<dbReference type="PANTHER" id="PTHR43755">
    <property type="match status" value="1"/>
</dbReference>
<evidence type="ECO:0000259" key="1">
    <source>
        <dbReference type="Pfam" id="PF07992"/>
    </source>
</evidence>